<gene>
    <name evidence="9" type="ORF">FQN60_008493</name>
</gene>
<evidence type="ECO:0000256" key="4">
    <source>
        <dbReference type="ARBA" id="ARBA00023180"/>
    </source>
</evidence>
<feature type="disulfide bond" evidence="5">
    <location>
        <begin position="169"/>
        <end position="178"/>
    </location>
</feature>
<accession>A0A5J5CR23</accession>
<feature type="compositionally biased region" description="Basic and acidic residues" evidence="6">
    <location>
        <begin position="366"/>
        <end position="385"/>
    </location>
</feature>
<dbReference type="EMBL" id="VOFY01000016">
    <property type="protein sequence ID" value="KAA8584708.1"/>
    <property type="molecule type" value="Genomic_DNA"/>
</dbReference>
<name>A0A5J5CR23_9PERO</name>
<protein>
    <recommendedName>
        <fullName evidence="8">EGF-like domain-containing protein</fullName>
    </recommendedName>
</protein>
<evidence type="ECO:0000259" key="8">
    <source>
        <dbReference type="PROSITE" id="PS50026"/>
    </source>
</evidence>
<feature type="domain" description="EGF-like" evidence="8">
    <location>
        <begin position="150"/>
        <end position="179"/>
    </location>
</feature>
<evidence type="ECO:0000256" key="5">
    <source>
        <dbReference type="PROSITE-ProRule" id="PRU00076"/>
    </source>
</evidence>
<feature type="signal peptide" evidence="7">
    <location>
        <begin position="1"/>
        <end position="22"/>
    </location>
</feature>
<evidence type="ECO:0000256" key="6">
    <source>
        <dbReference type="SAM" id="MobiDB-lite"/>
    </source>
</evidence>
<comment type="caution">
    <text evidence="5">Lacks conserved residue(s) required for the propagation of feature annotation.</text>
</comment>
<keyword evidence="2 5" id="KW-0245">EGF-like domain</keyword>
<feature type="chain" id="PRO_5023930348" description="EGF-like domain-containing protein" evidence="7">
    <location>
        <begin position="23"/>
        <end position="385"/>
    </location>
</feature>
<keyword evidence="4" id="KW-0325">Glycoprotein</keyword>
<feature type="region of interest" description="Disordered" evidence="6">
    <location>
        <begin position="339"/>
        <end position="385"/>
    </location>
</feature>
<organism evidence="9 10">
    <name type="scientific">Etheostoma spectabile</name>
    <name type="common">orangethroat darter</name>
    <dbReference type="NCBI Taxonomy" id="54343"/>
    <lineage>
        <taxon>Eukaryota</taxon>
        <taxon>Metazoa</taxon>
        <taxon>Chordata</taxon>
        <taxon>Craniata</taxon>
        <taxon>Vertebrata</taxon>
        <taxon>Euteleostomi</taxon>
        <taxon>Actinopterygii</taxon>
        <taxon>Neopterygii</taxon>
        <taxon>Teleostei</taxon>
        <taxon>Neoteleostei</taxon>
        <taxon>Acanthomorphata</taxon>
        <taxon>Eupercaria</taxon>
        <taxon>Perciformes</taxon>
        <taxon>Percoidei</taxon>
        <taxon>Percidae</taxon>
        <taxon>Etheostomatinae</taxon>
        <taxon>Etheostoma</taxon>
    </lineage>
</organism>
<sequence length="385" mass="42370">MSWLQLLRIVLCAATCLRRAAALPAAGCEGDGCTRGQTSSLSPAPSSSSSVVVKPKQPSQDFLGQFTQVSSPNGGDRKHRDASAVLPFIGLTGSKFTLWLCMHRQRRQATEVSCCKKSNLYKIQAEAQGGSSRGLRALQRPSAALIGAEQSRSCCKNGGTCILGSFCACPPFFTGRSCEYDQRIRYATGKTTLSSRCFNQELPQTGRRRNTWGPIPRPEDLMSLCSFIPETEVVVFRAAPSCRVFHMNEEAKVWPTPDGQAVRYKTLSFTLPIPNESPTRAVSKEQYSRVEMEKPLEEEQQEISADFKGLKRMSPSPDNITVTTSGCFCPTLESSPYELSNLHEEQLSQHGSETPPQRTVEQLNKGGEEEGRSDKKNKMKGRGDN</sequence>
<dbReference type="PROSITE" id="PS50026">
    <property type="entry name" value="EGF_3"/>
    <property type="match status" value="1"/>
</dbReference>
<reference evidence="9 10" key="1">
    <citation type="submission" date="2019-08" db="EMBL/GenBank/DDBJ databases">
        <title>A chromosome-level genome assembly, high-density linkage maps, and genome scans reveal the genomic architecture of hybrid incompatibilities underlying speciation via character displacement in darters (Percidae: Etheostominae).</title>
        <authorList>
            <person name="Moran R.L."/>
            <person name="Catchen J.M."/>
            <person name="Fuller R.C."/>
        </authorList>
    </citation>
    <scope>NUCLEOTIDE SEQUENCE [LARGE SCALE GENOMIC DNA]</scope>
    <source>
        <strain evidence="9">EspeVRDwgs_2016</strain>
        <tissue evidence="9">Muscle</tissue>
    </source>
</reference>
<dbReference type="SUPFAM" id="SSF57196">
    <property type="entry name" value="EGF/Laminin"/>
    <property type="match status" value="1"/>
</dbReference>
<proteinExistence type="inferred from homology"/>
<feature type="compositionally biased region" description="Polar residues" evidence="6">
    <location>
        <begin position="348"/>
        <end position="362"/>
    </location>
</feature>
<dbReference type="FunFam" id="2.10.25.10:FF:000421">
    <property type="entry name" value="Teratocarcinoma-derived growth factor"/>
    <property type="match status" value="1"/>
</dbReference>
<evidence type="ECO:0000256" key="3">
    <source>
        <dbReference type="ARBA" id="ARBA00023157"/>
    </source>
</evidence>
<comment type="caution">
    <text evidence="9">The sequence shown here is derived from an EMBL/GenBank/DDBJ whole genome shotgun (WGS) entry which is preliminary data.</text>
</comment>
<dbReference type="PROSITE" id="PS00022">
    <property type="entry name" value="EGF_1"/>
    <property type="match status" value="1"/>
</dbReference>
<keyword evidence="3 5" id="KW-1015">Disulfide bond</keyword>
<evidence type="ECO:0000256" key="7">
    <source>
        <dbReference type="SAM" id="SignalP"/>
    </source>
</evidence>
<dbReference type="Proteomes" id="UP000327493">
    <property type="component" value="Chromosome 16"/>
</dbReference>
<dbReference type="AlphaFoldDB" id="A0A5J5CR23"/>
<evidence type="ECO:0000256" key="1">
    <source>
        <dbReference type="ARBA" id="ARBA00007384"/>
    </source>
</evidence>
<evidence type="ECO:0000256" key="2">
    <source>
        <dbReference type="ARBA" id="ARBA00022536"/>
    </source>
</evidence>
<evidence type="ECO:0000313" key="10">
    <source>
        <dbReference type="Proteomes" id="UP000327493"/>
    </source>
</evidence>
<dbReference type="GO" id="GO:0007165">
    <property type="term" value="P:signal transduction"/>
    <property type="evidence" value="ECO:0007669"/>
    <property type="project" value="UniProtKB-ARBA"/>
</dbReference>
<keyword evidence="10" id="KW-1185">Reference proteome</keyword>
<dbReference type="InterPro" id="IPR000742">
    <property type="entry name" value="EGF"/>
</dbReference>
<evidence type="ECO:0000313" key="9">
    <source>
        <dbReference type="EMBL" id="KAA8584708.1"/>
    </source>
</evidence>
<keyword evidence="7" id="KW-0732">Signal</keyword>
<dbReference type="CDD" id="cd00054">
    <property type="entry name" value="EGF_CA"/>
    <property type="match status" value="1"/>
</dbReference>
<comment type="similarity">
    <text evidence="1">Belongs to the EGF-CFC (Cripto-1/FRL1/Cryptic) family.</text>
</comment>
<dbReference type="Gene3D" id="2.10.25.10">
    <property type="entry name" value="Laminin"/>
    <property type="match status" value="1"/>
</dbReference>